<dbReference type="KEGG" id="mbq:K668_03710"/>
<dbReference type="AlphaFoldDB" id="A0A059Y9H2"/>
<accession>A0A059Y9H2</accession>
<gene>
    <name evidence="3" type="ORF">K668_03710</name>
</gene>
<protein>
    <recommendedName>
        <fullName evidence="5">Transmembrane protein</fullName>
    </recommendedName>
</protein>
<dbReference type="Proteomes" id="UP000027182">
    <property type="component" value="Chromosome"/>
</dbReference>
<evidence type="ECO:0000256" key="1">
    <source>
        <dbReference type="SAM" id="MobiDB-lite"/>
    </source>
</evidence>
<proteinExistence type="predicted"/>
<feature type="transmembrane region" description="Helical" evidence="2">
    <location>
        <begin position="114"/>
        <end position="132"/>
    </location>
</feature>
<evidence type="ECO:0000313" key="3">
    <source>
        <dbReference type="EMBL" id="AIA34312.1"/>
    </source>
</evidence>
<feature type="compositionally biased region" description="Acidic residues" evidence="1">
    <location>
        <begin position="239"/>
        <end position="250"/>
    </location>
</feature>
<dbReference type="PATRIC" id="fig|1316930.3.peg.757"/>
<dbReference type="HOGENOM" id="CLU_1213731_0_0_14"/>
<keyword evidence="2" id="KW-0812">Transmembrane</keyword>
<keyword evidence="2" id="KW-0472">Membrane</keyword>
<keyword evidence="2" id="KW-1133">Transmembrane helix</keyword>
<organism evidence="3 4">
    <name type="scientific">Mycoplasmopsis bovis CQ-W70</name>
    <dbReference type="NCBI Taxonomy" id="1316930"/>
    <lineage>
        <taxon>Bacteria</taxon>
        <taxon>Bacillati</taxon>
        <taxon>Mycoplasmatota</taxon>
        <taxon>Mycoplasmoidales</taxon>
        <taxon>Metamycoplasmataceae</taxon>
        <taxon>Mycoplasmopsis</taxon>
    </lineage>
</organism>
<name>A0A059Y9H2_MYCBV</name>
<dbReference type="EMBL" id="CP005933">
    <property type="protein sequence ID" value="AIA34312.1"/>
    <property type="molecule type" value="Genomic_DNA"/>
</dbReference>
<reference evidence="3 4" key="1">
    <citation type="submission" date="2013-04" db="EMBL/GenBank/DDBJ databases">
        <authorList>
            <person name="Lin L."/>
            <person name="Zeng Z."/>
            <person name="Xie J."/>
            <person name="Luo L."/>
            <person name="Yang Z."/>
            <person name="Liang W."/>
            <person name="Lin H."/>
            <person name="Dong C."/>
            <person name="Sun Y."/>
        </authorList>
    </citation>
    <scope>NUCLEOTIDE SEQUENCE [LARGE SCALE GENOMIC DNA]</scope>
    <source>
        <strain evidence="3 4">CQ-W70</strain>
    </source>
</reference>
<evidence type="ECO:0000313" key="4">
    <source>
        <dbReference type="Proteomes" id="UP000027182"/>
    </source>
</evidence>
<dbReference type="RefSeq" id="WP_013955052.1">
    <property type="nucleotide sequence ID" value="NZ_CP005933.1"/>
</dbReference>
<sequence length="250" mass="29778">MNLDKRPNTYKYSKPNNKFFRWDAWLHYISLKKSTWSIVFWSLLTVIVPVVAMALLMYYIFNLNREINKVHLSLLLVFVFLSIYLSMGFLYWAALKHKIWNARSYKDIDEAKKLLKAAVITCPFFLIYLSYINKKQKNLKGTFSFNIALRPEQRLSSKNADYESTDEVGYTNTYEAQIHNFSRKSRIDEDLDDEYVDELDEDLDEYKSYSRPKPRKSSGSSIWTKRPTPKKKVDPHYEPDEDDDDYEDYN</sequence>
<feature type="transmembrane region" description="Helical" evidence="2">
    <location>
        <begin position="38"/>
        <end position="60"/>
    </location>
</feature>
<evidence type="ECO:0008006" key="5">
    <source>
        <dbReference type="Google" id="ProtNLM"/>
    </source>
</evidence>
<evidence type="ECO:0000256" key="2">
    <source>
        <dbReference type="SAM" id="Phobius"/>
    </source>
</evidence>
<feature type="region of interest" description="Disordered" evidence="1">
    <location>
        <begin position="203"/>
        <end position="250"/>
    </location>
</feature>
<feature type="transmembrane region" description="Helical" evidence="2">
    <location>
        <begin position="72"/>
        <end position="94"/>
    </location>
</feature>